<keyword evidence="4 12" id="KW-0285">Flavoprotein</keyword>
<dbReference type="PANTHER" id="PTHR45846:SF1">
    <property type="entry name" value="TRNA-DIHYDROURIDINE(47) SYNTHASE [NAD(P)(+)]-LIKE"/>
    <property type="match status" value="1"/>
</dbReference>
<dbReference type="RefSeq" id="WP_194847753.1">
    <property type="nucleotide sequence ID" value="NZ_JAAEJV010000022.1"/>
</dbReference>
<evidence type="ECO:0000313" key="15">
    <source>
        <dbReference type="Proteomes" id="UP001194714"/>
    </source>
</evidence>
<keyword evidence="3" id="KW-0820">tRNA-binding</keyword>
<keyword evidence="8" id="KW-0694">RNA-binding</keyword>
<evidence type="ECO:0000256" key="10">
    <source>
        <dbReference type="ARBA" id="ARBA00048205"/>
    </source>
</evidence>
<keyword evidence="6 12" id="KW-0819">tRNA processing</keyword>
<dbReference type="GO" id="GO:0016491">
    <property type="term" value="F:oxidoreductase activity"/>
    <property type="evidence" value="ECO:0007669"/>
    <property type="project" value="UniProtKB-KW"/>
</dbReference>
<proteinExistence type="inferred from homology"/>
<dbReference type="PANTHER" id="PTHR45846">
    <property type="entry name" value="TRNA-DIHYDROURIDINE(47) SYNTHASE [NAD(P)(+)]-LIKE"/>
    <property type="match status" value="1"/>
</dbReference>
<dbReference type="InterPro" id="IPR013785">
    <property type="entry name" value="Aldolase_TIM"/>
</dbReference>
<name>A0ABS0AZS0_9BACT</name>
<evidence type="ECO:0000256" key="9">
    <source>
        <dbReference type="ARBA" id="ARBA00023002"/>
    </source>
</evidence>
<comment type="cofactor">
    <cofactor evidence="1 12">
        <name>FMN</name>
        <dbReference type="ChEBI" id="CHEBI:58210"/>
    </cofactor>
</comment>
<evidence type="ECO:0000256" key="8">
    <source>
        <dbReference type="ARBA" id="ARBA00022884"/>
    </source>
</evidence>
<evidence type="ECO:0000256" key="3">
    <source>
        <dbReference type="ARBA" id="ARBA00022555"/>
    </source>
</evidence>
<evidence type="ECO:0000259" key="13">
    <source>
        <dbReference type="Pfam" id="PF01207"/>
    </source>
</evidence>
<sequence>MKKYVKPIQLGTLTLPSNVFYSPLAGCSDYPFRKMAARYRPGLMFCEMVKMDALIRHEPSTYHLLDYDPSMRPIGAQLCGSKPELAAPTARIIEELGFDVVDLNCGCPVDKITKDGSGSGMLKNPELIGEVIANMVAAVNIPVTLKIRAGWDDSSINGAEITRIAETAGAKAISIHGRTRAQKYTGKANWDHIKACKAAATSILVVGNGDVFDAEAGLALFEHAGCDAILVSRGTFGKPWIAEDVKRLDNGSSPIIPSIRDHLLDHMHYITSYQTDRKALLDMRRVGCWYLRQGTGTKKLRESLNRTKNLSEVESLIRNYDWEQTAFNGNPSDC</sequence>
<dbReference type="Gene3D" id="3.20.20.70">
    <property type="entry name" value="Aldolase class I"/>
    <property type="match status" value="1"/>
</dbReference>
<dbReference type="PROSITE" id="PS01136">
    <property type="entry name" value="UPF0034"/>
    <property type="match status" value="1"/>
</dbReference>
<evidence type="ECO:0000313" key="14">
    <source>
        <dbReference type="EMBL" id="MBF5059445.1"/>
    </source>
</evidence>
<comment type="similarity">
    <text evidence="12">Belongs to the dus family.</text>
</comment>
<comment type="catalytic activity">
    <reaction evidence="10">
        <text>a 5,6-dihydrouridine in tRNA + NADP(+) = a uridine in tRNA + NADPH + H(+)</text>
        <dbReference type="Rhea" id="RHEA:23624"/>
        <dbReference type="Rhea" id="RHEA-COMP:13339"/>
        <dbReference type="Rhea" id="RHEA-COMP:13887"/>
        <dbReference type="ChEBI" id="CHEBI:15378"/>
        <dbReference type="ChEBI" id="CHEBI:57783"/>
        <dbReference type="ChEBI" id="CHEBI:58349"/>
        <dbReference type="ChEBI" id="CHEBI:65315"/>
        <dbReference type="ChEBI" id="CHEBI:74443"/>
    </reaction>
</comment>
<dbReference type="CDD" id="cd02801">
    <property type="entry name" value="DUS_like_FMN"/>
    <property type="match status" value="1"/>
</dbReference>
<comment type="caution">
    <text evidence="14">The sequence shown here is derived from an EMBL/GenBank/DDBJ whole genome shotgun (WGS) entry which is preliminary data.</text>
</comment>
<dbReference type="Pfam" id="PF01207">
    <property type="entry name" value="Dus"/>
    <property type="match status" value="1"/>
</dbReference>
<reference evidence="14 15" key="1">
    <citation type="submission" date="2020-01" db="EMBL/GenBank/DDBJ databases">
        <title>Draft genome sequence of Cand. Neptunochlamydia vexilliferae K9.</title>
        <authorList>
            <person name="Schulz F."/>
            <person name="Koestlbacher S."/>
            <person name="Wascher F."/>
            <person name="Pizzetti I."/>
            <person name="Horn M."/>
        </authorList>
    </citation>
    <scope>NUCLEOTIDE SEQUENCE [LARGE SCALE GENOMIC DNA]</scope>
    <source>
        <strain evidence="14 15">K9</strain>
    </source>
</reference>
<dbReference type="PIRSF" id="PIRSF006621">
    <property type="entry name" value="Dus"/>
    <property type="match status" value="1"/>
</dbReference>
<organism evidence="14 15">
    <name type="scientific">Candidatus Neptunichlamydia vexilliferae</name>
    <dbReference type="NCBI Taxonomy" id="1651774"/>
    <lineage>
        <taxon>Bacteria</taxon>
        <taxon>Pseudomonadati</taxon>
        <taxon>Chlamydiota</taxon>
        <taxon>Chlamydiia</taxon>
        <taxon>Parachlamydiales</taxon>
        <taxon>Simkaniaceae</taxon>
        <taxon>Candidatus Neptunichlamydia</taxon>
    </lineage>
</organism>
<dbReference type="InterPro" id="IPR035587">
    <property type="entry name" value="DUS-like_FMN-bd"/>
</dbReference>
<evidence type="ECO:0000256" key="5">
    <source>
        <dbReference type="ARBA" id="ARBA00022643"/>
    </source>
</evidence>
<dbReference type="InterPro" id="IPR024036">
    <property type="entry name" value="tRNA-dHydroUridine_Synthase_C"/>
</dbReference>
<evidence type="ECO:0000256" key="6">
    <source>
        <dbReference type="ARBA" id="ARBA00022694"/>
    </source>
</evidence>
<evidence type="ECO:0000256" key="1">
    <source>
        <dbReference type="ARBA" id="ARBA00001917"/>
    </source>
</evidence>
<dbReference type="Gene3D" id="1.10.1200.80">
    <property type="entry name" value="Putative flavin oxidoreducatase, domain 2"/>
    <property type="match status" value="1"/>
</dbReference>
<evidence type="ECO:0000256" key="7">
    <source>
        <dbReference type="ARBA" id="ARBA00022857"/>
    </source>
</evidence>
<feature type="domain" description="DUS-like FMN-binding" evidence="13">
    <location>
        <begin position="22"/>
        <end position="316"/>
    </location>
</feature>
<dbReference type="InterPro" id="IPR001269">
    <property type="entry name" value="DUS_fam"/>
</dbReference>
<dbReference type="SUPFAM" id="SSF51395">
    <property type="entry name" value="FMN-linked oxidoreductases"/>
    <property type="match status" value="1"/>
</dbReference>
<dbReference type="EC" id="1.3.1.-" evidence="12"/>
<evidence type="ECO:0000256" key="12">
    <source>
        <dbReference type="PIRNR" id="PIRNR006621"/>
    </source>
</evidence>
<protein>
    <recommendedName>
        <fullName evidence="12">tRNA-dihydrouridine synthase</fullName>
        <ecNumber evidence="12">1.3.1.-</ecNumber>
    </recommendedName>
</protein>
<keyword evidence="7" id="KW-0521">NADP</keyword>
<comment type="function">
    <text evidence="2 12">Catalyzes the synthesis of 5,6-dihydrouridine (D), a modified base found in the D-loop of most tRNAs, via the reduction of the C5-C6 double bond in target uridines.</text>
</comment>
<evidence type="ECO:0000256" key="2">
    <source>
        <dbReference type="ARBA" id="ARBA00002790"/>
    </source>
</evidence>
<dbReference type="InterPro" id="IPR018517">
    <property type="entry name" value="tRNA_hU_synthase_CS"/>
</dbReference>
<comment type="catalytic activity">
    <reaction evidence="11">
        <text>a 5,6-dihydrouridine in tRNA + NAD(+) = a uridine in tRNA + NADH + H(+)</text>
        <dbReference type="Rhea" id="RHEA:54452"/>
        <dbReference type="Rhea" id="RHEA-COMP:13339"/>
        <dbReference type="Rhea" id="RHEA-COMP:13887"/>
        <dbReference type="ChEBI" id="CHEBI:15378"/>
        <dbReference type="ChEBI" id="CHEBI:57540"/>
        <dbReference type="ChEBI" id="CHEBI:57945"/>
        <dbReference type="ChEBI" id="CHEBI:65315"/>
        <dbReference type="ChEBI" id="CHEBI:74443"/>
    </reaction>
</comment>
<keyword evidence="5 12" id="KW-0288">FMN</keyword>
<keyword evidence="9 12" id="KW-0560">Oxidoreductase</keyword>
<dbReference type="NCBIfam" id="TIGR00737">
    <property type="entry name" value="nifR3_yhdG"/>
    <property type="match status" value="1"/>
</dbReference>
<accession>A0ABS0AZS0</accession>
<gene>
    <name evidence="14" type="ORF">NEPTK9_000959</name>
</gene>
<dbReference type="EMBL" id="JAAEJV010000022">
    <property type="protein sequence ID" value="MBF5059445.1"/>
    <property type="molecule type" value="Genomic_DNA"/>
</dbReference>
<evidence type="ECO:0000256" key="11">
    <source>
        <dbReference type="ARBA" id="ARBA00048802"/>
    </source>
</evidence>
<dbReference type="Proteomes" id="UP001194714">
    <property type="component" value="Unassembled WGS sequence"/>
</dbReference>
<dbReference type="InterPro" id="IPR004652">
    <property type="entry name" value="DusB-like"/>
</dbReference>
<evidence type="ECO:0000256" key="4">
    <source>
        <dbReference type="ARBA" id="ARBA00022630"/>
    </source>
</evidence>
<keyword evidence="15" id="KW-1185">Reference proteome</keyword>